<gene>
    <name evidence="2" type="ORF">I4J89_48025</name>
</gene>
<dbReference type="AlphaFoldDB" id="A0A931CKQ7"/>
<evidence type="ECO:0000256" key="1">
    <source>
        <dbReference type="SAM" id="MobiDB-lite"/>
    </source>
</evidence>
<sequence length="455" mass="49838">MPESDAVPNELFRDARVRLFGSRQALAEAVNTMVPTSFVVSENDIGKLERGEVTWPREPRRTAFRKALQAGTDQQIGLFDRRRQRSINAGSPGRSSPDIGPRADAVCVEGSFPARKADANEPRPALLTDIVDGTDLVSFATVLEPSGIGAAELTAAELACDQLDRDYPRMPPDTTLTQVRDLMTAVIAQLSCRQTIHNQQRLVTLAARLSGLRAWGCFDVDEHRAAGRWFELSVSAAQEAQAWSVGAWLLGAQSLIPWHRRDFRGAADLIERGIYHARHGSDETTRAWLYALQARARAATRDRAGFERSYARAQEAAEYSTERDRRHGMDFDQGILDARYYAGSGWLLLQQPEMAEAELSGSLQALPQTHSKARAVLTLSIADAAVQSDQTGRAVELAHSALTSATHQPILPILQQARRIQRSVAKRDPRASRNLDDPIAEFAAALATVAAGATS</sequence>
<dbReference type="EMBL" id="JADQTO010000056">
    <property type="protein sequence ID" value="MBG0569183.1"/>
    <property type="molecule type" value="Genomic_DNA"/>
</dbReference>
<evidence type="ECO:0000313" key="2">
    <source>
        <dbReference type="EMBL" id="MBG0569183.1"/>
    </source>
</evidence>
<reference evidence="2" key="1">
    <citation type="submission" date="2020-11" db="EMBL/GenBank/DDBJ databases">
        <title>Isolation and identification of active actinomycetes.</title>
        <authorList>
            <person name="Sun X."/>
        </authorList>
    </citation>
    <scope>NUCLEOTIDE SEQUENCE</scope>
    <source>
        <strain evidence="2">NEAU-A11</strain>
    </source>
</reference>
<dbReference type="RefSeq" id="WP_196420926.1">
    <property type="nucleotide sequence ID" value="NZ_JADQTO010000056.1"/>
</dbReference>
<evidence type="ECO:0000313" key="3">
    <source>
        <dbReference type="Proteomes" id="UP000598146"/>
    </source>
</evidence>
<comment type="caution">
    <text evidence="2">The sequence shown here is derived from an EMBL/GenBank/DDBJ whole genome shotgun (WGS) entry which is preliminary data.</text>
</comment>
<dbReference type="Proteomes" id="UP000598146">
    <property type="component" value="Unassembled WGS sequence"/>
</dbReference>
<protein>
    <submittedName>
        <fullName evidence="2">Uncharacterized protein</fullName>
    </submittedName>
</protein>
<accession>A0A931CKQ7</accession>
<name>A0A931CKQ7_9ACTN</name>
<organism evidence="2 3">
    <name type="scientific">Actinoplanes aureus</name>
    <dbReference type="NCBI Taxonomy" id="2792083"/>
    <lineage>
        <taxon>Bacteria</taxon>
        <taxon>Bacillati</taxon>
        <taxon>Actinomycetota</taxon>
        <taxon>Actinomycetes</taxon>
        <taxon>Micromonosporales</taxon>
        <taxon>Micromonosporaceae</taxon>
        <taxon>Actinoplanes</taxon>
    </lineage>
</organism>
<keyword evidence="3" id="KW-1185">Reference proteome</keyword>
<proteinExistence type="predicted"/>
<feature type="region of interest" description="Disordered" evidence="1">
    <location>
        <begin position="82"/>
        <end position="102"/>
    </location>
</feature>